<dbReference type="PROSITE" id="PS00039">
    <property type="entry name" value="DEAD_ATP_HELICASE"/>
    <property type="match status" value="1"/>
</dbReference>
<evidence type="ECO:0000313" key="18">
    <source>
        <dbReference type="Proteomes" id="UP001498771"/>
    </source>
</evidence>
<dbReference type="PROSITE" id="PS51192">
    <property type="entry name" value="HELICASE_ATP_BIND_1"/>
    <property type="match status" value="1"/>
</dbReference>
<dbReference type="EMBL" id="JBBJBU010000001">
    <property type="protein sequence ID" value="KAK7208109.1"/>
    <property type="molecule type" value="Genomic_DNA"/>
</dbReference>
<dbReference type="CDD" id="cd18787">
    <property type="entry name" value="SF2_C_DEAD"/>
    <property type="match status" value="1"/>
</dbReference>
<name>A0ABR1FE32_9ASCO</name>
<keyword evidence="9" id="KW-0539">Nucleus</keyword>
<dbReference type="RefSeq" id="XP_064771142.1">
    <property type="nucleotide sequence ID" value="XM_064914868.1"/>
</dbReference>
<dbReference type="InterPro" id="IPR014014">
    <property type="entry name" value="RNA_helicase_DEAD_Q_motif"/>
</dbReference>
<evidence type="ECO:0000256" key="7">
    <source>
        <dbReference type="ARBA" id="ARBA00022840"/>
    </source>
</evidence>
<evidence type="ECO:0000256" key="1">
    <source>
        <dbReference type="ARBA" id="ARBA00004123"/>
    </source>
</evidence>
<feature type="compositionally biased region" description="Acidic residues" evidence="13">
    <location>
        <begin position="114"/>
        <end position="130"/>
    </location>
</feature>
<feature type="compositionally biased region" description="Basic and acidic residues" evidence="13">
    <location>
        <begin position="37"/>
        <end position="48"/>
    </location>
</feature>
<feature type="compositionally biased region" description="Basic residues" evidence="13">
    <location>
        <begin position="724"/>
        <end position="734"/>
    </location>
</feature>
<dbReference type="InterPro" id="IPR001650">
    <property type="entry name" value="Helicase_C-like"/>
</dbReference>
<dbReference type="SUPFAM" id="SSF52540">
    <property type="entry name" value="P-loop containing nucleoside triphosphate hydrolases"/>
    <property type="match status" value="1"/>
</dbReference>
<evidence type="ECO:0000256" key="12">
    <source>
        <dbReference type="RuleBase" id="RU000492"/>
    </source>
</evidence>
<feature type="compositionally biased region" description="Acidic residues" evidence="13">
    <location>
        <begin position="217"/>
        <end position="252"/>
    </location>
</feature>
<dbReference type="InterPro" id="IPR000629">
    <property type="entry name" value="RNA-helicase_DEAD-box_CS"/>
</dbReference>
<keyword evidence="4 12" id="KW-0547">Nucleotide-binding</keyword>
<evidence type="ECO:0000256" key="2">
    <source>
        <dbReference type="ARBA" id="ARBA00012552"/>
    </source>
</evidence>
<keyword evidence="18" id="KW-1185">Reference proteome</keyword>
<dbReference type="Proteomes" id="UP001498771">
    <property type="component" value="Unassembled WGS sequence"/>
</dbReference>
<evidence type="ECO:0000259" key="14">
    <source>
        <dbReference type="PROSITE" id="PS51192"/>
    </source>
</evidence>
<feature type="domain" description="Helicase C-terminal" evidence="15">
    <location>
        <begin position="512"/>
        <end position="669"/>
    </location>
</feature>
<proteinExistence type="inferred from homology"/>
<feature type="compositionally biased region" description="Acidic residues" evidence="13">
    <location>
        <begin position="163"/>
        <end position="176"/>
    </location>
</feature>
<comment type="similarity">
    <text evidence="12">Belongs to the DEAD box helicase family.</text>
</comment>
<dbReference type="PROSITE" id="PS51194">
    <property type="entry name" value="HELICASE_CTER"/>
    <property type="match status" value="1"/>
</dbReference>
<feature type="compositionally biased region" description="Basic and acidic residues" evidence="13">
    <location>
        <begin position="713"/>
        <end position="723"/>
    </location>
</feature>
<keyword evidence="7 12" id="KW-0067">ATP-binding</keyword>
<feature type="compositionally biased region" description="Basic and acidic residues" evidence="13">
    <location>
        <begin position="184"/>
        <end position="202"/>
    </location>
</feature>
<comment type="catalytic activity">
    <reaction evidence="10">
        <text>ATP + H2O = ADP + phosphate + H(+)</text>
        <dbReference type="Rhea" id="RHEA:13065"/>
        <dbReference type="ChEBI" id="CHEBI:15377"/>
        <dbReference type="ChEBI" id="CHEBI:15378"/>
        <dbReference type="ChEBI" id="CHEBI:30616"/>
        <dbReference type="ChEBI" id="CHEBI:43474"/>
        <dbReference type="ChEBI" id="CHEBI:456216"/>
        <dbReference type="EC" id="3.6.4.13"/>
    </reaction>
</comment>
<evidence type="ECO:0000256" key="11">
    <source>
        <dbReference type="PROSITE-ProRule" id="PRU00552"/>
    </source>
</evidence>
<keyword evidence="3" id="KW-0690">Ribosome biogenesis</keyword>
<dbReference type="Pfam" id="PF00270">
    <property type="entry name" value="DEAD"/>
    <property type="match status" value="1"/>
</dbReference>
<dbReference type="SMART" id="SM00487">
    <property type="entry name" value="DEXDc"/>
    <property type="match status" value="1"/>
</dbReference>
<dbReference type="SMART" id="SM00490">
    <property type="entry name" value="HELICc"/>
    <property type="match status" value="1"/>
</dbReference>
<feature type="region of interest" description="Disordered" evidence="13">
    <location>
        <begin position="713"/>
        <end position="734"/>
    </location>
</feature>
<evidence type="ECO:0000259" key="15">
    <source>
        <dbReference type="PROSITE" id="PS51194"/>
    </source>
</evidence>
<organism evidence="17 18">
    <name type="scientific">Myxozyma melibiosi</name>
    <dbReference type="NCBI Taxonomy" id="54550"/>
    <lineage>
        <taxon>Eukaryota</taxon>
        <taxon>Fungi</taxon>
        <taxon>Dikarya</taxon>
        <taxon>Ascomycota</taxon>
        <taxon>Saccharomycotina</taxon>
        <taxon>Lipomycetes</taxon>
        <taxon>Lipomycetales</taxon>
        <taxon>Lipomycetaceae</taxon>
        <taxon>Myxozyma</taxon>
    </lineage>
</organism>
<evidence type="ECO:0000256" key="6">
    <source>
        <dbReference type="ARBA" id="ARBA00022806"/>
    </source>
</evidence>
<gene>
    <name evidence="17" type="ORF">BZA70DRAFT_308874</name>
</gene>
<feature type="region of interest" description="Disordered" evidence="13">
    <location>
        <begin position="85"/>
        <end position="255"/>
    </location>
</feature>
<dbReference type="GO" id="GO:0016787">
    <property type="term" value="F:hydrolase activity"/>
    <property type="evidence" value="ECO:0007669"/>
    <property type="project" value="UniProtKB-KW"/>
</dbReference>
<dbReference type="EC" id="3.6.4.13" evidence="2"/>
<dbReference type="PANTHER" id="PTHR47959:SF1">
    <property type="entry name" value="ATP-DEPENDENT RNA HELICASE DBPA"/>
    <property type="match status" value="1"/>
</dbReference>
<evidence type="ECO:0000256" key="3">
    <source>
        <dbReference type="ARBA" id="ARBA00022517"/>
    </source>
</evidence>
<reference evidence="17 18" key="1">
    <citation type="submission" date="2024-03" db="EMBL/GenBank/DDBJ databases">
        <title>Genome-scale model development and genomic sequencing of the oleaginous clade Lipomyces.</title>
        <authorList>
            <consortium name="Lawrence Berkeley National Laboratory"/>
            <person name="Czajka J.J."/>
            <person name="Han Y."/>
            <person name="Kim J."/>
            <person name="Mondo S.J."/>
            <person name="Hofstad B.A."/>
            <person name="Robles A."/>
            <person name="Haridas S."/>
            <person name="Riley R."/>
            <person name="LaButti K."/>
            <person name="Pangilinan J."/>
            <person name="Andreopoulos W."/>
            <person name="Lipzen A."/>
            <person name="Yan J."/>
            <person name="Wang M."/>
            <person name="Ng V."/>
            <person name="Grigoriev I.V."/>
            <person name="Spatafora J.W."/>
            <person name="Magnuson J.K."/>
            <person name="Baker S.E."/>
            <person name="Pomraning K.R."/>
        </authorList>
    </citation>
    <scope>NUCLEOTIDE SEQUENCE [LARGE SCALE GENOMIC DNA]</scope>
    <source>
        <strain evidence="17 18">Phaff 52-87</strain>
    </source>
</reference>
<dbReference type="InterPro" id="IPR011545">
    <property type="entry name" value="DEAD/DEAH_box_helicase_dom"/>
</dbReference>
<accession>A0ABR1FE32</accession>
<comment type="subcellular location">
    <subcellularLocation>
        <location evidence="1">Nucleus</location>
    </subcellularLocation>
</comment>
<comment type="caution">
    <text evidence="17">The sequence shown here is derived from an EMBL/GenBank/DDBJ whole genome shotgun (WGS) entry which is preliminary data.</text>
</comment>
<evidence type="ECO:0000256" key="5">
    <source>
        <dbReference type="ARBA" id="ARBA00022801"/>
    </source>
</evidence>
<feature type="compositionally biased region" description="Acidic residues" evidence="13">
    <location>
        <begin position="20"/>
        <end position="36"/>
    </location>
</feature>
<protein>
    <recommendedName>
        <fullName evidence="2">RNA helicase</fullName>
        <ecNumber evidence="2">3.6.4.13</ecNumber>
    </recommendedName>
</protein>
<evidence type="ECO:0000256" key="4">
    <source>
        <dbReference type="ARBA" id="ARBA00022741"/>
    </source>
</evidence>
<dbReference type="Gene3D" id="3.40.50.300">
    <property type="entry name" value="P-loop containing nucleotide triphosphate hydrolases"/>
    <property type="match status" value="2"/>
</dbReference>
<evidence type="ECO:0000256" key="10">
    <source>
        <dbReference type="ARBA" id="ARBA00047984"/>
    </source>
</evidence>
<dbReference type="CDD" id="cd17947">
    <property type="entry name" value="DEADc_DDX27"/>
    <property type="match status" value="1"/>
</dbReference>
<feature type="domain" description="Helicase ATP-binding" evidence="14">
    <location>
        <begin position="308"/>
        <end position="483"/>
    </location>
</feature>
<keyword evidence="8" id="KW-0694">RNA-binding</keyword>
<dbReference type="GeneID" id="90040380"/>
<feature type="region of interest" description="Disordered" evidence="13">
    <location>
        <begin position="1"/>
        <end position="65"/>
    </location>
</feature>
<evidence type="ECO:0000256" key="8">
    <source>
        <dbReference type="ARBA" id="ARBA00022884"/>
    </source>
</evidence>
<dbReference type="InterPro" id="IPR050079">
    <property type="entry name" value="DEAD_box_RNA_helicase"/>
</dbReference>
<dbReference type="PANTHER" id="PTHR47959">
    <property type="entry name" value="ATP-DEPENDENT RNA HELICASE RHLE-RELATED"/>
    <property type="match status" value="1"/>
</dbReference>
<evidence type="ECO:0000256" key="13">
    <source>
        <dbReference type="SAM" id="MobiDB-lite"/>
    </source>
</evidence>
<dbReference type="InterPro" id="IPR027417">
    <property type="entry name" value="P-loop_NTPase"/>
</dbReference>
<evidence type="ECO:0000313" key="17">
    <source>
        <dbReference type="EMBL" id="KAK7208109.1"/>
    </source>
</evidence>
<dbReference type="Pfam" id="PF00271">
    <property type="entry name" value="Helicase_C"/>
    <property type="match status" value="1"/>
</dbReference>
<sequence length="734" mass="81573">MAKSQKKTREDDFITTISDSDSEVPDLDDDELEAEDSDRPVEVEEVKPAKKGKGPKANGQEPEFALDFDLGDFESVNAFSGWDFDMQDRAKGSGRRQVDLDGIIQRQRNKEQGLDDEGEDSDAEEDEEVEAPSRTKSKKISSAVQVDAEDDGSDKEEEKGDDAKDEDGDDDDDEEEVKVSSQDAEDKLAALKKLEKIQEPAKSKKASKKSAKPAAAVDDDESEESDNGMDVDPDLIDDDGNAGDSESEEEEKDTPKAIAKFFAAPVKPDPKKLAAHKQFHTLNISRPILRAIAALGYAAPTPVQSAVIPIALSGKDIVAGAVTGSGKTAAYMIPVLERLLYRPKKIASTRVVVLAPTRELAIQVSDVGRKLSQYVPGIRFGLAVGGLNLRVQEQELKSRPDIVVATPGRFIDHIRNSPSFQVDDVEILIIDEADRMLEEGFQKELTELLTLMPTRRQTLLFSATMNSSIKQLIQLSLHQPVRIMINPPKQAASGLVQEFIRIRKRESAKPAILTWLLKKFDNHERIMVFVSRKETAHRLRVILGLLGTKVGELHGALTQEQRLNGITDFRNSAVPILICTDLASRGLDIPKVEIVVNYDMPKSHEIYLHRVGRTARAGRTGRSISLVGEAKAERVIVKDAVKSLEKDKGKAVSRNVNWDEVNKVVKDIEGMEESIEAVLQEEKSEKQLAIAEMQLKKGENLIKHFDEIKSRPKRTWFDDSNEKSRKRRIRSNKA</sequence>
<dbReference type="PROSITE" id="PS51195">
    <property type="entry name" value="Q_MOTIF"/>
    <property type="match status" value="1"/>
</dbReference>
<evidence type="ECO:0000259" key="16">
    <source>
        <dbReference type="PROSITE" id="PS51195"/>
    </source>
</evidence>
<feature type="short sequence motif" description="Q motif" evidence="11">
    <location>
        <begin position="277"/>
        <end position="305"/>
    </location>
</feature>
<feature type="compositionally biased region" description="Basic and acidic residues" evidence="13">
    <location>
        <begin position="86"/>
        <end position="99"/>
    </location>
</feature>
<keyword evidence="6 12" id="KW-0347">Helicase</keyword>
<dbReference type="InterPro" id="IPR014001">
    <property type="entry name" value="Helicase_ATP-bd"/>
</dbReference>
<evidence type="ECO:0000256" key="9">
    <source>
        <dbReference type="ARBA" id="ARBA00023242"/>
    </source>
</evidence>
<feature type="domain" description="DEAD-box RNA helicase Q" evidence="16">
    <location>
        <begin position="277"/>
        <end position="305"/>
    </location>
</feature>
<keyword evidence="5 12" id="KW-0378">Hydrolase</keyword>